<dbReference type="SUPFAM" id="SSF54211">
    <property type="entry name" value="Ribosomal protein S5 domain 2-like"/>
    <property type="match status" value="1"/>
</dbReference>
<keyword evidence="6" id="KW-1185">Reference proteome</keyword>
<dbReference type="Pfam" id="PF13541">
    <property type="entry name" value="ChlI"/>
    <property type="match status" value="1"/>
</dbReference>
<gene>
    <name evidence="5" type="ORF">H1S01_02595</name>
</gene>
<dbReference type="Gene3D" id="3.30.230.10">
    <property type="match status" value="1"/>
</dbReference>
<dbReference type="Pfam" id="PF13335">
    <property type="entry name" value="Mg_chelatase_C"/>
    <property type="match status" value="1"/>
</dbReference>
<dbReference type="PANTHER" id="PTHR32039">
    <property type="entry name" value="MAGNESIUM-CHELATASE SUBUNIT CHLI"/>
    <property type="match status" value="1"/>
</dbReference>
<dbReference type="Proteomes" id="UP000617402">
    <property type="component" value="Unassembled WGS sequence"/>
</dbReference>
<dbReference type="InterPro" id="IPR000523">
    <property type="entry name" value="Mg_chelatse_chII-like_cat_dom"/>
</dbReference>
<dbReference type="InterPro" id="IPR003593">
    <property type="entry name" value="AAA+_ATPase"/>
</dbReference>
<dbReference type="PRINTS" id="PR01657">
    <property type="entry name" value="MCMFAMILY"/>
</dbReference>
<reference evidence="5 6" key="1">
    <citation type="submission" date="2020-07" db="EMBL/GenBank/DDBJ databases">
        <title>Draft whole-genome sequence of Heliobacterium chlorum DSM 3682, type strain.</title>
        <authorList>
            <person name="Kyndt J.A."/>
            <person name="Meyer T.E."/>
            <person name="Imhoff J.F."/>
        </authorList>
    </citation>
    <scope>NUCLEOTIDE SEQUENCE [LARGE SCALE GENOMIC DNA]</scope>
    <source>
        <strain evidence="5 6">DSM 3682</strain>
    </source>
</reference>
<organism evidence="5 6">
    <name type="scientific">Heliobacterium chlorum</name>
    <dbReference type="NCBI Taxonomy" id="2698"/>
    <lineage>
        <taxon>Bacteria</taxon>
        <taxon>Bacillati</taxon>
        <taxon>Bacillota</taxon>
        <taxon>Clostridia</taxon>
        <taxon>Eubacteriales</taxon>
        <taxon>Heliobacteriaceae</taxon>
        <taxon>Heliobacterium</taxon>
    </lineage>
</organism>
<dbReference type="Gene3D" id="3.40.50.300">
    <property type="entry name" value="P-loop containing nucleotide triphosphate hydrolases"/>
    <property type="match status" value="1"/>
</dbReference>
<dbReference type="InterPro" id="IPR004482">
    <property type="entry name" value="Mg_chelat-rel"/>
</dbReference>
<dbReference type="InterPro" id="IPR025158">
    <property type="entry name" value="Mg_chelat-rel_C"/>
</dbReference>
<keyword evidence="3" id="KW-0067">ATP-binding</keyword>
<dbReference type="InterPro" id="IPR014721">
    <property type="entry name" value="Ribsml_uS5_D2-typ_fold_subgr"/>
</dbReference>
<dbReference type="InterPro" id="IPR001208">
    <property type="entry name" value="MCM_dom"/>
</dbReference>
<evidence type="ECO:0000256" key="2">
    <source>
        <dbReference type="ARBA" id="ARBA00022741"/>
    </source>
</evidence>
<sequence length="505" mass="56069">MLARIHSVVLEGLTAKTIEVEVDVSNGLPAFDMVGLPATAVREARERVRSAIRNSGYDFPLRRITVNLAPADVRKEGSGLDIPIALGILAATGQVTGCLENWFFVGELALDGFIRPVSGILAMVWGLAHSTREREHIKFLVPDANKAEASRIQGIKVYGATKLISIVEMLNHGFTEVPIPHTRWEGEVQPDFDDTIDLSAIKGQRSAKRAMEISAAGGHNLVFIGPPGTGKTMLARSMPGILPPMTEKESLETTMIYSVAGALPDGVTWLTRRPFRTPHHHTTLSALIGGGRPPRPGEITLAHNGVLFMDEWPEFSRDVLEAFRQPLEDGKVTIARLGGTVTYPARMILICSSNPCPCGFFGDEEKECNCSSLAIERYRNRISGPLWDRMDLQVMVYRPKYEQLRNSSLEKEESSETVRERVIAARERQLRRSPWCNAHLDAEMMKQVCHISDKAESLLEQAYRRLNLSGRGLHRTLKVARTIADLHGSEQISETHIAEALQYRL</sequence>
<dbReference type="InterPro" id="IPR027417">
    <property type="entry name" value="P-loop_NTPase"/>
</dbReference>
<dbReference type="RefSeq" id="WP_188038624.1">
    <property type="nucleotide sequence ID" value="NZ_JACVHF010000001.1"/>
</dbReference>
<evidence type="ECO:0000313" key="6">
    <source>
        <dbReference type="Proteomes" id="UP000617402"/>
    </source>
</evidence>
<name>A0ABR7T0F7_HELCL</name>
<dbReference type="InterPro" id="IPR045006">
    <property type="entry name" value="CHLI-like"/>
</dbReference>
<dbReference type="NCBIfam" id="TIGR00368">
    <property type="entry name" value="YifB family Mg chelatase-like AAA ATPase"/>
    <property type="match status" value="1"/>
</dbReference>
<accession>A0ABR7T0F7</accession>
<dbReference type="PANTHER" id="PTHR32039:SF7">
    <property type="entry name" value="COMPETENCE PROTEIN COMM"/>
    <property type="match status" value="1"/>
</dbReference>
<evidence type="ECO:0000313" key="5">
    <source>
        <dbReference type="EMBL" id="MBC9783400.1"/>
    </source>
</evidence>
<evidence type="ECO:0000256" key="3">
    <source>
        <dbReference type="ARBA" id="ARBA00022840"/>
    </source>
</evidence>
<proteinExistence type="inferred from homology"/>
<dbReference type="SUPFAM" id="SSF52540">
    <property type="entry name" value="P-loop containing nucleoside triphosphate hydrolases"/>
    <property type="match status" value="1"/>
</dbReference>
<evidence type="ECO:0000259" key="4">
    <source>
        <dbReference type="SMART" id="SM00382"/>
    </source>
</evidence>
<evidence type="ECO:0000256" key="1">
    <source>
        <dbReference type="ARBA" id="ARBA00006354"/>
    </source>
</evidence>
<dbReference type="InterPro" id="IPR020568">
    <property type="entry name" value="Ribosomal_Su5_D2-typ_SF"/>
</dbReference>
<dbReference type="SMART" id="SM00382">
    <property type="entry name" value="AAA"/>
    <property type="match status" value="1"/>
</dbReference>
<comment type="caution">
    <text evidence="5">The sequence shown here is derived from an EMBL/GenBank/DDBJ whole genome shotgun (WGS) entry which is preliminary data.</text>
</comment>
<comment type="similarity">
    <text evidence="1">Belongs to the Mg-chelatase subunits D/I family. ComM subfamily.</text>
</comment>
<feature type="domain" description="AAA+ ATPase" evidence="4">
    <location>
        <begin position="217"/>
        <end position="400"/>
    </location>
</feature>
<dbReference type="EMBL" id="JACVHF010000001">
    <property type="protein sequence ID" value="MBC9783400.1"/>
    <property type="molecule type" value="Genomic_DNA"/>
</dbReference>
<dbReference type="Pfam" id="PF01078">
    <property type="entry name" value="Mg_chelatase"/>
    <property type="match status" value="1"/>
</dbReference>
<protein>
    <submittedName>
        <fullName evidence="5">YifB family Mg chelatase-like AAA ATPase</fullName>
    </submittedName>
</protein>
<keyword evidence="2" id="KW-0547">Nucleotide-binding</keyword>